<sequence>MSFVLGLPSAQNVHEAVEGSGEWPNVYSECSALALHTTSPVRLSSESQPLVTLPARIGQHSPQGTGIVPDPVPLDTTKFFMSAESMVEPAFLQGSSVAWNGEAFTPLERLPESGERSSTIYPLATHEESELLWGDFVEENGLDARTTHYHSSSFPPHEHAGGFQSAEPHALVAEPELEQQVLDEGAHGETCDTSAFDGLELSHSVDPKLTPRLTSRSEASGFCDDVDSDVGPAGQSTSVMSNSETESIAEGSTGSVTATSGGEEEDSAVSPAELNRRGGIRPPILPPRQEKLELAARLGFRPLDYDDLTDHQLKSQYMECLQRYAIVLMDRLRGIGETPFPLRRVKEPYFITPLSIMTMLHAKEMEVIDLEENLKELEYEVSLVRLDELQWLIDLLQVQELA</sequence>
<gene>
    <name evidence="3" type="ORF">CVT26_005069</name>
</gene>
<feature type="compositionally biased region" description="Polar residues" evidence="2">
    <location>
        <begin position="234"/>
        <end position="246"/>
    </location>
</feature>
<keyword evidence="1" id="KW-0175">Coiled coil</keyword>
<evidence type="ECO:0000313" key="3">
    <source>
        <dbReference type="EMBL" id="PPQ74737.1"/>
    </source>
</evidence>
<protein>
    <submittedName>
        <fullName evidence="3">Uncharacterized protein</fullName>
    </submittedName>
</protein>
<organism evidence="3 4">
    <name type="scientific">Gymnopilus dilepis</name>
    <dbReference type="NCBI Taxonomy" id="231916"/>
    <lineage>
        <taxon>Eukaryota</taxon>
        <taxon>Fungi</taxon>
        <taxon>Dikarya</taxon>
        <taxon>Basidiomycota</taxon>
        <taxon>Agaricomycotina</taxon>
        <taxon>Agaricomycetes</taxon>
        <taxon>Agaricomycetidae</taxon>
        <taxon>Agaricales</taxon>
        <taxon>Agaricineae</taxon>
        <taxon>Hymenogastraceae</taxon>
        <taxon>Gymnopilus</taxon>
    </lineage>
</organism>
<evidence type="ECO:0000313" key="4">
    <source>
        <dbReference type="Proteomes" id="UP000284706"/>
    </source>
</evidence>
<feature type="compositionally biased region" description="Low complexity" evidence="2">
    <location>
        <begin position="249"/>
        <end position="261"/>
    </location>
</feature>
<keyword evidence="4" id="KW-1185">Reference proteome</keyword>
<dbReference type="InParanoid" id="A0A409W882"/>
<dbReference type="AlphaFoldDB" id="A0A409W882"/>
<feature type="region of interest" description="Disordered" evidence="2">
    <location>
        <begin position="205"/>
        <end position="285"/>
    </location>
</feature>
<evidence type="ECO:0000256" key="1">
    <source>
        <dbReference type="SAM" id="Coils"/>
    </source>
</evidence>
<dbReference type="EMBL" id="NHYE01005317">
    <property type="protein sequence ID" value="PPQ74737.1"/>
    <property type="molecule type" value="Genomic_DNA"/>
</dbReference>
<reference evidence="3 4" key="1">
    <citation type="journal article" date="2018" name="Evol. Lett.">
        <title>Horizontal gene cluster transfer increased hallucinogenic mushroom diversity.</title>
        <authorList>
            <person name="Reynolds H.T."/>
            <person name="Vijayakumar V."/>
            <person name="Gluck-Thaler E."/>
            <person name="Korotkin H.B."/>
            <person name="Matheny P.B."/>
            <person name="Slot J.C."/>
        </authorList>
    </citation>
    <scope>NUCLEOTIDE SEQUENCE [LARGE SCALE GENOMIC DNA]</scope>
    <source>
        <strain evidence="3 4">SRW20</strain>
    </source>
</reference>
<name>A0A409W882_9AGAR</name>
<dbReference type="Proteomes" id="UP000284706">
    <property type="component" value="Unassembled WGS sequence"/>
</dbReference>
<accession>A0A409W882</accession>
<proteinExistence type="predicted"/>
<evidence type="ECO:0000256" key="2">
    <source>
        <dbReference type="SAM" id="MobiDB-lite"/>
    </source>
</evidence>
<feature type="coiled-coil region" evidence="1">
    <location>
        <begin position="360"/>
        <end position="387"/>
    </location>
</feature>
<comment type="caution">
    <text evidence="3">The sequence shown here is derived from an EMBL/GenBank/DDBJ whole genome shotgun (WGS) entry which is preliminary data.</text>
</comment>